<protein>
    <submittedName>
        <fullName evidence="1">SPOR domain-containing protein</fullName>
    </submittedName>
</protein>
<dbReference type="EMBL" id="JAHRGL010000071">
    <property type="protein sequence ID" value="MBV2134758.1"/>
    <property type="molecule type" value="Genomic_DNA"/>
</dbReference>
<reference evidence="1 2" key="1">
    <citation type="submission" date="2021-06" db="EMBL/GenBank/DDBJ databases">
        <title>Differences between aerobic and microaerobic xylene degrading microbial communities.</title>
        <authorList>
            <person name="Banerjee S."/>
            <person name="Tancsics A."/>
        </authorList>
    </citation>
    <scope>NUCLEOTIDE SEQUENCE [LARGE SCALE GENOMIC DNA]</scope>
    <source>
        <strain evidence="1 2">MAP12</strain>
    </source>
</reference>
<sequence>MRWLFLLLLILNATQFIWYNRQLPEVSTELRLGAVQVVAAPQQELKLLAEAPVKALAAGGGLAVEQSAPGCLLLGGFESAERAGLLEQRLLSLDIAARVVSTDASLGSDHWVYIPPLASQQASLRQLRELQARKIDGYLITEGELANGILLGVFPQLDSAVSVAEKLRAAGYEPQVRELPRIYQEYWVRIAEKNQRLVDGDLLARLAGDFSDLKHQLIQCSGVAHH</sequence>
<dbReference type="RefSeq" id="WP_217683198.1">
    <property type="nucleotide sequence ID" value="NZ_JAHRGL010000071.1"/>
</dbReference>
<organism evidence="1 2">
    <name type="scientific">Geopseudomonas aromaticivorans</name>
    <dbReference type="NCBI Taxonomy" id="2849492"/>
    <lineage>
        <taxon>Bacteria</taxon>
        <taxon>Pseudomonadati</taxon>
        <taxon>Pseudomonadota</taxon>
        <taxon>Gammaproteobacteria</taxon>
        <taxon>Pseudomonadales</taxon>
        <taxon>Pseudomonadaceae</taxon>
        <taxon>Geopseudomonas</taxon>
    </lineage>
</organism>
<gene>
    <name evidence="1" type="ORF">KRX52_18460</name>
</gene>
<proteinExistence type="predicted"/>
<evidence type="ECO:0000313" key="2">
    <source>
        <dbReference type="Proteomes" id="UP000813068"/>
    </source>
</evidence>
<dbReference type="Proteomes" id="UP000813068">
    <property type="component" value="Unassembled WGS sequence"/>
</dbReference>
<evidence type="ECO:0000313" key="1">
    <source>
        <dbReference type="EMBL" id="MBV2134758.1"/>
    </source>
</evidence>
<name>A0ABS6N124_9GAMM</name>
<accession>A0ABS6N124</accession>
<keyword evidence="2" id="KW-1185">Reference proteome</keyword>
<comment type="caution">
    <text evidence="1">The sequence shown here is derived from an EMBL/GenBank/DDBJ whole genome shotgun (WGS) entry which is preliminary data.</text>
</comment>